<keyword evidence="1" id="KW-0472">Membrane</keyword>
<evidence type="ECO:0000313" key="2">
    <source>
        <dbReference type="EMBL" id="MBO1519511.1"/>
    </source>
</evidence>
<evidence type="ECO:0000256" key="1">
    <source>
        <dbReference type="SAM" id="Phobius"/>
    </source>
</evidence>
<feature type="transmembrane region" description="Helical" evidence="1">
    <location>
        <begin position="182"/>
        <end position="203"/>
    </location>
</feature>
<proteinExistence type="predicted"/>
<dbReference type="EMBL" id="JAGDFX010000007">
    <property type="protein sequence ID" value="MBO1519511.1"/>
    <property type="molecule type" value="Genomic_DNA"/>
</dbReference>
<comment type="caution">
    <text evidence="2">The sequence shown here is derived from an EMBL/GenBank/DDBJ whole genome shotgun (WGS) entry which is preliminary data.</text>
</comment>
<dbReference type="RefSeq" id="WP_208005385.1">
    <property type="nucleotide sequence ID" value="NZ_JAGDFX010000007.1"/>
</dbReference>
<name>A0ABS3NGZ2_9GAMM</name>
<organism evidence="2 3">
    <name type="scientific">Oceanisphaera pacifica</name>
    <dbReference type="NCBI Taxonomy" id="2818389"/>
    <lineage>
        <taxon>Bacteria</taxon>
        <taxon>Pseudomonadati</taxon>
        <taxon>Pseudomonadota</taxon>
        <taxon>Gammaproteobacteria</taxon>
        <taxon>Aeromonadales</taxon>
        <taxon>Aeromonadaceae</taxon>
        <taxon>Oceanisphaera</taxon>
    </lineage>
</organism>
<dbReference type="Proteomes" id="UP000664882">
    <property type="component" value="Unassembled WGS sequence"/>
</dbReference>
<evidence type="ECO:0000313" key="3">
    <source>
        <dbReference type="Proteomes" id="UP000664882"/>
    </source>
</evidence>
<reference evidence="2 3" key="1">
    <citation type="submission" date="2021-03" db="EMBL/GenBank/DDBJ databases">
        <title>Oceanisphaera sp. nov., isolated from the intestine.</title>
        <authorList>
            <person name="Zhao L.-H."/>
            <person name="Shi L.-F."/>
        </authorList>
    </citation>
    <scope>NUCLEOTIDE SEQUENCE [LARGE SCALE GENOMIC DNA]</scope>
    <source>
        <strain evidence="2 3">DM8</strain>
    </source>
</reference>
<keyword evidence="1" id="KW-1133">Transmembrane helix</keyword>
<feature type="transmembrane region" description="Helical" evidence="1">
    <location>
        <begin position="14"/>
        <end position="35"/>
    </location>
</feature>
<sequence>MSNKVMKKRVVHKVMGILLVIPLVVWAFSGAIFFIKPGYQAAFAPLMVKTYPLDADLSITPDPQWQELRLLKTVLGEHLLVTTASGPLHVNAHTLLPMPVPSLEQLHLLLSDAIAQRPMRYGELTTLEGGETSHGYTSTGVKLTLNWPRLQLQQAGTDTRVINGVYRLHYLQWTPYERVNQILGFVGLALLLGLALSGVVLLLRSSPEK</sequence>
<keyword evidence="3" id="KW-1185">Reference proteome</keyword>
<keyword evidence="1" id="KW-0812">Transmembrane</keyword>
<accession>A0ABS3NGZ2</accession>
<gene>
    <name evidence="2" type="ORF">J3U76_07720</name>
</gene>
<dbReference type="Pfam" id="PF03929">
    <property type="entry name" value="PepSY_TM"/>
    <property type="match status" value="1"/>
</dbReference>
<protein>
    <submittedName>
        <fullName evidence="2">PepSY domain-containing protein</fullName>
    </submittedName>
</protein>
<dbReference type="InterPro" id="IPR005625">
    <property type="entry name" value="PepSY-ass_TM"/>
</dbReference>